<dbReference type="GO" id="GO:0006260">
    <property type="term" value="P:DNA replication"/>
    <property type="evidence" value="ECO:0007669"/>
    <property type="project" value="InterPro"/>
</dbReference>
<feature type="transmembrane region" description="Helical" evidence="1">
    <location>
        <begin position="453"/>
        <end position="474"/>
    </location>
</feature>
<proteinExistence type="predicted"/>
<dbReference type="InterPro" id="IPR015330">
    <property type="entry name" value="DNA_primase/pol_bifunc_N"/>
</dbReference>
<dbReference type="InterPro" id="IPR036977">
    <property type="entry name" value="DNA_primase_Znf_CHC2"/>
</dbReference>
<dbReference type="AlphaFoldDB" id="A0A8T5V0V2"/>
<protein>
    <submittedName>
        <fullName evidence="3">Bifunctional DNA primase/polymerase</fullName>
    </submittedName>
</protein>
<reference evidence="4" key="1">
    <citation type="journal article" date="2022" name="Microbiol. Resour. Announc.">
        <title>Draft Genome Sequence of a Methanogenic Archaeon from West Spitsbergen Permafrost.</title>
        <authorList>
            <person name="Trubitsyn V."/>
            <person name="Rivkina E."/>
            <person name="Shcherbakova V."/>
        </authorList>
    </citation>
    <scope>NUCLEOTIDE SEQUENCE [LARGE SCALE GENOMIC DNA]</scope>
    <source>
        <strain evidence="4">VT</strain>
    </source>
</reference>
<dbReference type="Gene3D" id="3.90.580.10">
    <property type="entry name" value="Zinc finger, CHC2-type domain"/>
    <property type="match status" value="1"/>
</dbReference>
<accession>A0A8T5V0V2</accession>
<keyword evidence="1" id="KW-1133">Transmembrane helix</keyword>
<dbReference type="SUPFAM" id="SSF57783">
    <property type="entry name" value="Zinc beta-ribbon"/>
    <property type="match status" value="1"/>
</dbReference>
<evidence type="ECO:0000259" key="2">
    <source>
        <dbReference type="Pfam" id="PF09250"/>
    </source>
</evidence>
<dbReference type="Proteomes" id="UP000825933">
    <property type="component" value="Unassembled WGS sequence"/>
</dbReference>
<name>A0A8T5V0V2_9EURY</name>
<comment type="caution">
    <text evidence="3">The sequence shown here is derived from an EMBL/GenBank/DDBJ whole genome shotgun (WGS) entry which is preliminary data.</text>
</comment>
<evidence type="ECO:0000256" key="1">
    <source>
        <dbReference type="SAM" id="Phobius"/>
    </source>
</evidence>
<keyword evidence="4" id="KW-1185">Reference proteome</keyword>
<dbReference type="GO" id="GO:0003677">
    <property type="term" value="F:DNA binding"/>
    <property type="evidence" value="ECO:0007669"/>
    <property type="project" value="InterPro"/>
</dbReference>
<dbReference type="EMBL" id="JAIOUQ010000014">
    <property type="protein sequence ID" value="MBZ2166653.1"/>
    <property type="molecule type" value="Genomic_DNA"/>
</dbReference>
<dbReference type="Pfam" id="PF09250">
    <property type="entry name" value="Prim-Pol"/>
    <property type="match status" value="1"/>
</dbReference>
<evidence type="ECO:0000313" key="3">
    <source>
        <dbReference type="EMBL" id="MBZ2166653.1"/>
    </source>
</evidence>
<dbReference type="GO" id="GO:0008270">
    <property type="term" value="F:zinc ion binding"/>
    <property type="evidence" value="ECO:0007669"/>
    <property type="project" value="InterPro"/>
</dbReference>
<evidence type="ECO:0000313" key="4">
    <source>
        <dbReference type="Proteomes" id="UP000825933"/>
    </source>
</evidence>
<gene>
    <name evidence="3" type="ORF">K8N75_11450</name>
</gene>
<dbReference type="SUPFAM" id="SSF56747">
    <property type="entry name" value="Prim-pol domain"/>
    <property type="match status" value="1"/>
</dbReference>
<dbReference type="RefSeq" id="WP_223792200.1">
    <property type="nucleotide sequence ID" value="NZ_JAIOUQ010000014.1"/>
</dbReference>
<sequence>MENKKNDKTVRRQTDVLPKENMFQENKNVSKFLDKFPKEIRNKNIIPIFDKNKKGYAPKNPGYSWKEYQKKKYPIKKLIRKQINNYALICGDPLRENKYLIVVDMDNQLFFEYFENDETLITKTPNGGYHAYYYSIEPVDKRKRFLKLPLDIQGIGSYVMIPPSSYNQNFYEIVKNKPIKTVQNVKDYVKNKLPKSLINIEKIENQQPNDIKQFKKQLHEKFSLLDIIKEHFPDWYEPQEIREHGNVIRLFNPIKKQESDSPSFVIFEETQSWYSHSSDESGDVIDFIKRINKESRLDHALQYLQLKYGIKAPTLKAKKENKIDIDDIDDFFRKTEKNDKNINHGMFFNDIDGLIYASVYSGGIKGIFGISRNKLIKALQKFDTIKKEPPENVYICKGYKQPLNERTLRAIRDLSHQIHINGNFAYNNISELFDSVLQNTQVYLELKNQNEHYFFVLWVLGTYLRAIFVWFPYITFYGLRDVGKSTALTLLSNLCFNGSGYISGSSSEALLFRKASATKGFFTIDHYEEVRKSNEKKQVITQYLESAWYLYSTIDRVNKDNHGLEQFNVASSVAIGTRDIDDVLEEKGIIIQMVETSDKDKRRNSAKIHKDPYFQTIQQKCMATSLMYQDEIIKAYENIGDIEGLEGRDYNKFLPILALSKVIDNNNNIKYDLYDLMVSYAIEYRKKRKDELNDTEEILLKIILEEKIENTTYNKLSELMTNEIENYNWQRAKSDLKKLQIIKRIHKTKPVKIEINLEKATNRAESRGIKIELQKSNTENFPYLKVEDKTNKKPKYLKEPNYEDIPLLDNDSIKDNEITESYTILIENGSIALKSFVDKLEIKTDSSHLRCWGAFNYLKDKGYIDFKSEGWIQATNKFRDLQQESDLNKPNEI</sequence>
<organism evidence="3 4">
    <name type="scientific">Methanobacterium spitsbergense</name>
    <dbReference type="NCBI Taxonomy" id="2874285"/>
    <lineage>
        <taxon>Archaea</taxon>
        <taxon>Methanobacteriati</taxon>
        <taxon>Methanobacteriota</taxon>
        <taxon>Methanomada group</taxon>
        <taxon>Methanobacteria</taxon>
        <taxon>Methanobacteriales</taxon>
        <taxon>Methanobacteriaceae</taxon>
        <taxon>Methanobacterium</taxon>
    </lineage>
</organism>
<feature type="domain" description="DNA primase/polymerase bifunctional N-terminal" evidence="2">
    <location>
        <begin position="66"/>
        <end position="179"/>
    </location>
</feature>
<keyword evidence="1" id="KW-0812">Transmembrane</keyword>
<keyword evidence="1" id="KW-0472">Membrane</keyword>